<feature type="transmembrane region" description="Helical" evidence="1">
    <location>
        <begin position="138"/>
        <end position="162"/>
    </location>
</feature>
<dbReference type="WBParaSite" id="PDA_v2.g7833.t1">
    <property type="protein sequence ID" value="PDA_v2.g7833.t1"/>
    <property type="gene ID" value="PDA_v2.g7833"/>
</dbReference>
<dbReference type="AlphaFoldDB" id="A0A914R8B9"/>
<sequence length="182" mass="20648">MVAPPSAVPPISSYPPPPAYPGNSYTPINPKKRKIFCGLIDARQGAFVLSCLGIMFSFLFLFILFFEGLVLLCVACISAWGYYRKSRILYLPHICFLLVNCLLLIGLTIGAVVAIFAPELASAYIPYLPEFLKDWYRYFAIACTFFCLFITLICFWITEVFFKAYFATKDIIKHEKLSSMDI</sequence>
<keyword evidence="1" id="KW-1133">Transmembrane helix</keyword>
<reference evidence="3" key="1">
    <citation type="submission" date="2022-11" db="UniProtKB">
        <authorList>
            <consortium name="WormBaseParasite"/>
        </authorList>
    </citation>
    <scope>IDENTIFICATION</scope>
</reference>
<proteinExistence type="predicted"/>
<keyword evidence="2" id="KW-1185">Reference proteome</keyword>
<organism evidence="2 3">
    <name type="scientific">Panagrolaimus davidi</name>
    <dbReference type="NCBI Taxonomy" id="227884"/>
    <lineage>
        <taxon>Eukaryota</taxon>
        <taxon>Metazoa</taxon>
        <taxon>Ecdysozoa</taxon>
        <taxon>Nematoda</taxon>
        <taxon>Chromadorea</taxon>
        <taxon>Rhabditida</taxon>
        <taxon>Tylenchina</taxon>
        <taxon>Panagrolaimomorpha</taxon>
        <taxon>Panagrolaimoidea</taxon>
        <taxon>Panagrolaimidae</taxon>
        <taxon>Panagrolaimus</taxon>
    </lineage>
</organism>
<evidence type="ECO:0000256" key="1">
    <source>
        <dbReference type="SAM" id="Phobius"/>
    </source>
</evidence>
<evidence type="ECO:0000313" key="2">
    <source>
        <dbReference type="Proteomes" id="UP000887578"/>
    </source>
</evidence>
<feature type="transmembrane region" description="Helical" evidence="1">
    <location>
        <begin position="54"/>
        <end position="83"/>
    </location>
</feature>
<dbReference type="Proteomes" id="UP000887578">
    <property type="component" value="Unplaced"/>
</dbReference>
<name>A0A914R8B9_9BILA</name>
<evidence type="ECO:0000313" key="3">
    <source>
        <dbReference type="WBParaSite" id="PDA_v2.g7833.t1"/>
    </source>
</evidence>
<keyword evidence="1" id="KW-0812">Transmembrane</keyword>
<protein>
    <submittedName>
        <fullName evidence="3">Uncharacterized protein</fullName>
    </submittedName>
</protein>
<keyword evidence="1" id="KW-0472">Membrane</keyword>
<accession>A0A914R8B9</accession>
<feature type="transmembrane region" description="Helical" evidence="1">
    <location>
        <begin position="95"/>
        <end position="118"/>
    </location>
</feature>